<proteinExistence type="predicted"/>
<organism evidence="2 3">
    <name type="scientific">Frankia canadensis</name>
    <dbReference type="NCBI Taxonomy" id="1836972"/>
    <lineage>
        <taxon>Bacteria</taxon>
        <taxon>Bacillati</taxon>
        <taxon>Actinomycetota</taxon>
        <taxon>Actinomycetes</taxon>
        <taxon>Frankiales</taxon>
        <taxon>Frankiaceae</taxon>
        <taxon>Frankia</taxon>
    </lineage>
</organism>
<keyword evidence="3" id="KW-1185">Reference proteome</keyword>
<feature type="compositionally biased region" description="Polar residues" evidence="1">
    <location>
        <begin position="48"/>
        <end position="59"/>
    </location>
</feature>
<reference evidence="2 3" key="1">
    <citation type="submission" date="2017-06" db="EMBL/GenBank/DDBJ databases">
        <authorList>
            <person name="Kim H.J."/>
            <person name="Triplett B.A."/>
        </authorList>
    </citation>
    <scope>NUCLEOTIDE SEQUENCE [LARGE SCALE GENOMIC DNA]</scope>
    <source>
        <strain evidence="2">FRACA_ARgP5</strain>
    </source>
</reference>
<feature type="region of interest" description="Disordered" evidence="1">
    <location>
        <begin position="15"/>
        <end position="72"/>
    </location>
</feature>
<evidence type="ECO:0000313" key="3">
    <source>
        <dbReference type="Proteomes" id="UP000234331"/>
    </source>
</evidence>
<evidence type="ECO:0000256" key="1">
    <source>
        <dbReference type="SAM" id="MobiDB-lite"/>
    </source>
</evidence>
<accession>A0A2I2KWD5</accession>
<feature type="compositionally biased region" description="Basic residues" evidence="1">
    <location>
        <begin position="26"/>
        <end position="37"/>
    </location>
</feature>
<evidence type="ECO:0008006" key="4">
    <source>
        <dbReference type="Google" id="ProtNLM"/>
    </source>
</evidence>
<feature type="compositionally biased region" description="Basic and acidic residues" evidence="1">
    <location>
        <begin position="60"/>
        <end position="72"/>
    </location>
</feature>
<dbReference type="Pfam" id="PF11238">
    <property type="entry name" value="DUF3039"/>
    <property type="match status" value="1"/>
</dbReference>
<name>A0A2I2KWD5_9ACTN</name>
<gene>
    <name evidence="2" type="ORF">FRACA_40021</name>
</gene>
<evidence type="ECO:0000313" key="2">
    <source>
        <dbReference type="EMBL" id="SNQ49993.1"/>
    </source>
</evidence>
<protein>
    <recommendedName>
        <fullName evidence="4">DUF3039 domain-containing protein</fullName>
    </recommendedName>
</protein>
<dbReference type="AlphaFoldDB" id="A0A2I2KWD5"/>
<dbReference type="Proteomes" id="UP000234331">
    <property type="component" value="Unassembled WGS sequence"/>
</dbReference>
<sequence>MCPVAAVSVGPPWASVATPRAAPVTGRRKSDRARLARAGHAGHGTRIASMSTTQIAPETSDTRTNEGDDHSHYARREEIVRASIEGGRVTALCGYKFEPVRDPSRFPICPKCKELVEIAQQFG</sequence>
<dbReference type="EMBL" id="FZMO01000334">
    <property type="protein sequence ID" value="SNQ49993.1"/>
    <property type="molecule type" value="Genomic_DNA"/>
</dbReference>
<dbReference type="InterPro" id="IPR021400">
    <property type="entry name" value="DUF3039"/>
</dbReference>